<feature type="transmembrane region" description="Helical" evidence="1">
    <location>
        <begin position="49"/>
        <end position="68"/>
    </location>
</feature>
<evidence type="ECO:0000313" key="5">
    <source>
        <dbReference type="Proteomes" id="UP000187464"/>
    </source>
</evidence>
<protein>
    <submittedName>
        <fullName evidence="4">Fec operon regulator FecR</fullName>
    </submittedName>
</protein>
<keyword evidence="1" id="KW-1133">Transmembrane helix</keyword>
<dbReference type="GO" id="GO:0016989">
    <property type="term" value="F:sigma factor antagonist activity"/>
    <property type="evidence" value="ECO:0007669"/>
    <property type="project" value="TreeGrafter"/>
</dbReference>
<dbReference type="Proteomes" id="UP000187464">
    <property type="component" value="Chromosome I"/>
</dbReference>
<feature type="domain" description="Protein FecR C-terminal" evidence="3">
    <location>
        <begin position="212"/>
        <end position="268"/>
    </location>
</feature>
<dbReference type="Gene3D" id="2.60.120.1440">
    <property type="match status" value="1"/>
</dbReference>
<sequence length="273" mass="30817">MRRLEIDKTEESVRFVARYYQPGRFDSHKAWLQMGERLGITPKRRSPIMMWRVAAVAIVVITAGILYLTAERGDTLIAGYDHTEFTLPDNSRIEMQEGAKLKYDRHFDKTERRVSMHGEITFVVAHNEAKPFIVSTPTAQIEVLGTEFTVTADDDDTRLSVASGKVRFTPGNPVIPLLCTAGMTVHYSARTETVNVTSPGSRMEINGKTRSLTFNNTGLKEIVMVLSHFYKVQIELPESESDLTFSSSFTQESIIEIINIINFTLDTHIILVE</sequence>
<dbReference type="PANTHER" id="PTHR30273">
    <property type="entry name" value="PERIPLASMIC SIGNAL SENSOR AND SIGMA FACTOR ACTIVATOR FECR-RELATED"/>
    <property type="match status" value="1"/>
</dbReference>
<keyword evidence="1" id="KW-0812">Transmembrane</keyword>
<dbReference type="PANTHER" id="PTHR30273:SF2">
    <property type="entry name" value="PROTEIN FECR"/>
    <property type="match status" value="1"/>
</dbReference>
<dbReference type="Gene3D" id="3.55.50.30">
    <property type="match status" value="1"/>
</dbReference>
<evidence type="ECO:0000259" key="3">
    <source>
        <dbReference type="Pfam" id="PF16344"/>
    </source>
</evidence>
<dbReference type="InterPro" id="IPR012373">
    <property type="entry name" value="Ferrdict_sens_TM"/>
</dbReference>
<dbReference type="InterPro" id="IPR032508">
    <property type="entry name" value="FecR_C"/>
</dbReference>
<dbReference type="AlphaFoldDB" id="A0A1R3SRN0"/>
<dbReference type="EMBL" id="LT605205">
    <property type="protein sequence ID" value="SCD19056.1"/>
    <property type="molecule type" value="Genomic_DNA"/>
</dbReference>
<dbReference type="InterPro" id="IPR006860">
    <property type="entry name" value="FecR"/>
</dbReference>
<organism evidence="4 5">
    <name type="scientific">Proteiniphilum saccharofermentans</name>
    <dbReference type="NCBI Taxonomy" id="1642647"/>
    <lineage>
        <taxon>Bacteria</taxon>
        <taxon>Pseudomonadati</taxon>
        <taxon>Bacteroidota</taxon>
        <taxon>Bacteroidia</taxon>
        <taxon>Bacteroidales</taxon>
        <taxon>Dysgonomonadaceae</taxon>
        <taxon>Proteiniphilum</taxon>
    </lineage>
</organism>
<evidence type="ECO:0000313" key="4">
    <source>
        <dbReference type="EMBL" id="SCD19056.1"/>
    </source>
</evidence>
<dbReference type="PIRSF" id="PIRSF018266">
    <property type="entry name" value="FecR"/>
    <property type="match status" value="1"/>
</dbReference>
<keyword evidence="5" id="KW-1185">Reference proteome</keyword>
<gene>
    <name evidence="4" type="ORF">PSM36_0220</name>
</gene>
<proteinExistence type="predicted"/>
<feature type="domain" description="FecR protein" evidence="2">
    <location>
        <begin position="82"/>
        <end position="167"/>
    </location>
</feature>
<keyword evidence="1" id="KW-0472">Membrane</keyword>
<evidence type="ECO:0000259" key="2">
    <source>
        <dbReference type="Pfam" id="PF04773"/>
    </source>
</evidence>
<dbReference type="KEGG" id="psac:PSM36_0220"/>
<reference evidence="5" key="1">
    <citation type="submission" date="2016-08" db="EMBL/GenBank/DDBJ databases">
        <authorList>
            <person name="Wibberg D."/>
        </authorList>
    </citation>
    <scope>NUCLEOTIDE SEQUENCE [LARGE SCALE GENOMIC DNA]</scope>
</reference>
<dbReference type="RefSeq" id="WP_076928420.1">
    <property type="nucleotide sequence ID" value="NZ_LT605205.1"/>
</dbReference>
<dbReference type="STRING" id="1642647.PSM36_0220"/>
<name>A0A1R3SRN0_9BACT</name>
<dbReference type="Pfam" id="PF04773">
    <property type="entry name" value="FecR"/>
    <property type="match status" value="1"/>
</dbReference>
<dbReference type="Pfam" id="PF16344">
    <property type="entry name" value="FecR_C"/>
    <property type="match status" value="1"/>
</dbReference>
<accession>A0A1R3SRN0</accession>
<evidence type="ECO:0000256" key="1">
    <source>
        <dbReference type="SAM" id="Phobius"/>
    </source>
</evidence>